<dbReference type="SUPFAM" id="SSF88659">
    <property type="entry name" value="Sigma3 and sigma4 domains of RNA polymerase sigma factors"/>
    <property type="match status" value="1"/>
</dbReference>
<evidence type="ECO:0000256" key="1">
    <source>
        <dbReference type="ARBA" id="ARBA00010641"/>
    </source>
</evidence>
<dbReference type="InterPro" id="IPR036388">
    <property type="entry name" value="WH-like_DNA-bd_sf"/>
</dbReference>
<feature type="domain" description="RNA polymerase sigma factor 70 region 4 type 2" evidence="7">
    <location>
        <begin position="136"/>
        <end position="184"/>
    </location>
</feature>
<dbReference type="EMBL" id="BAABJV010000014">
    <property type="protein sequence ID" value="GAA4789212.1"/>
    <property type="molecule type" value="Genomic_DNA"/>
</dbReference>
<dbReference type="Gene3D" id="1.10.10.10">
    <property type="entry name" value="Winged helix-like DNA-binding domain superfamily/Winged helix DNA-binding domain"/>
    <property type="match status" value="1"/>
</dbReference>
<reference evidence="9" key="1">
    <citation type="journal article" date="2019" name="Int. J. Syst. Evol. Microbiol.">
        <title>The Global Catalogue of Microorganisms (GCM) 10K type strain sequencing project: providing services to taxonomists for standard genome sequencing and annotation.</title>
        <authorList>
            <consortium name="The Broad Institute Genomics Platform"/>
            <consortium name="The Broad Institute Genome Sequencing Center for Infectious Disease"/>
            <person name="Wu L."/>
            <person name="Ma J."/>
        </authorList>
    </citation>
    <scope>NUCLEOTIDE SEQUENCE [LARGE SCALE GENOMIC DNA]</scope>
    <source>
        <strain evidence="9">JCM 18324</strain>
    </source>
</reference>
<evidence type="ECO:0000256" key="5">
    <source>
        <dbReference type="SAM" id="MobiDB-lite"/>
    </source>
</evidence>
<feature type="domain" description="RNA polymerase sigma-70 region 2" evidence="6">
    <location>
        <begin position="32"/>
        <end position="99"/>
    </location>
</feature>
<dbReference type="InterPro" id="IPR007627">
    <property type="entry name" value="RNA_pol_sigma70_r2"/>
</dbReference>
<keyword evidence="2" id="KW-0805">Transcription regulation</keyword>
<comment type="caution">
    <text evidence="8">The sequence shown here is derived from an EMBL/GenBank/DDBJ whole genome shotgun (WGS) entry which is preliminary data.</text>
</comment>
<dbReference type="PANTHER" id="PTHR43133">
    <property type="entry name" value="RNA POLYMERASE ECF-TYPE SIGMA FACTO"/>
    <property type="match status" value="1"/>
</dbReference>
<dbReference type="Pfam" id="PF04542">
    <property type="entry name" value="Sigma70_r2"/>
    <property type="match status" value="1"/>
</dbReference>
<keyword evidence="4" id="KW-0804">Transcription</keyword>
<dbReference type="Gene3D" id="1.10.1740.10">
    <property type="match status" value="1"/>
</dbReference>
<name>A0ABP9B2W6_9ACTN</name>
<dbReference type="InterPro" id="IPR013324">
    <property type="entry name" value="RNA_pol_sigma_r3/r4-like"/>
</dbReference>
<dbReference type="InterPro" id="IPR014284">
    <property type="entry name" value="RNA_pol_sigma-70_dom"/>
</dbReference>
<accession>A0ABP9B2W6</accession>
<dbReference type="Proteomes" id="UP001501147">
    <property type="component" value="Unassembled WGS sequence"/>
</dbReference>
<protein>
    <submittedName>
        <fullName evidence="8">Sigma-70 family RNA polymerase sigma factor</fullName>
    </submittedName>
</protein>
<dbReference type="PANTHER" id="PTHR43133:SF57">
    <property type="entry name" value="RNA POLYMERASE SIGMA-70 FACTOR"/>
    <property type="match status" value="1"/>
</dbReference>
<evidence type="ECO:0000313" key="9">
    <source>
        <dbReference type="Proteomes" id="UP001501147"/>
    </source>
</evidence>
<evidence type="ECO:0000313" key="8">
    <source>
        <dbReference type="EMBL" id="GAA4789212.1"/>
    </source>
</evidence>
<gene>
    <name evidence="8" type="ORF">GCM10023329_45670</name>
</gene>
<dbReference type="InterPro" id="IPR013249">
    <property type="entry name" value="RNA_pol_sigma70_r4_t2"/>
</dbReference>
<keyword evidence="9" id="KW-1185">Reference proteome</keyword>
<dbReference type="NCBIfam" id="TIGR02937">
    <property type="entry name" value="sigma70-ECF"/>
    <property type="match status" value="1"/>
</dbReference>
<evidence type="ECO:0000256" key="2">
    <source>
        <dbReference type="ARBA" id="ARBA00023015"/>
    </source>
</evidence>
<feature type="region of interest" description="Disordered" evidence="5">
    <location>
        <begin position="1"/>
        <end position="20"/>
    </location>
</feature>
<evidence type="ECO:0000256" key="3">
    <source>
        <dbReference type="ARBA" id="ARBA00023082"/>
    </source>
</evidence>
<evidence type="ECO:0000259" key="6">
    <source>
        <dbReference type="Pfam" id="PF04542"/>
    </source>
</evidence>
<comment type="similarity">
    <text evidence="1">Belongs to the sigma-70 factor family. ECF subfamily.</text>
</comment>
<organism evidence="8 9">
    <name type="scientific">Streptomyces sanyensis</name>
    <dbReference type="NCBI Taxonomy" id="568869"/>
    <lineage>
        <taxon>Bacteria</taxon>
        <taxon>Bacillati</taxon>
        <taxon>Actinomycetota</taxon>
        <taxon>Actinomycetes</taxon>
        <taxon>Kitasatosporales</taxon>
        <taxon>Streptomycetaceae</taxon>
        <taxon>Streptomyces</taxon>
    </lineage>
</organism>
<dbReference type="InterPro" id="IPR013325">
    <property type="entry name" value="RNA_pol_sigma_r2"/>
</dbReference>
<dbReference type="InterPro" id="IPR039425">
    <property type="entry name" value="RNA_pol_sigma-70-like"/>
</dbReference>
<dbReference type="RefSeq" id="WP_345615309.1">
    <property type="nucleotide sequence ID" value="NZ_BAABJV010000014.1"/>
</dbReference>
<proteinExistence type="inferred from homology"/>
<dbReference type="Pfam" id="PF08281">
    <property type="entry name" value="Sigma70_r4_2"/>
    <property type="match status" value="1"/>
</dbReference>
<dbReference type="SUPFAM" id="SSF88946">
    <property type="entry name" value="Sigma2 domain of RNA polymerase sigma factors"/>
    <property type="match status" value="1"/>
</dbReference>
<sequence length="194" mass="21074">MNQQVIRRTPRSAPASAVQHAREGDEEAFAALYGAYRQEVLGFVRSRVHDTHLAEDLTSDTFVRALGAIGRYSPGGADIGAWFCAIARNLVIDHYRSSRVRREVLVADSRAFSCATAASAEESALGGLAREPVRIAVASLPQRHRTVLLLQYWGGWPNDRIGQALGGRSPGAVKALRRRALQRLHVVLGPDGPA</sequence>
<evidence type="ECO:0000259" key="7">
    <source>
        <dbReference type="Pfam" id="PF08281"/>
    </source>
</evidence>
<evidence type="ECO:0000256" key="4">
    <source>
        <dbReference type="ARBA" id="ARBA00023163"/>
    </source>
</evidence>
<keyword evidence="3" id="KW-0731">Sigma factor</keyword>